<keyword evidence="2" id="KW-1185">Reference proteome</keyword>
<comment type="caution">
    <text evidence="1">The sequence shown here is derived from an EMBL/GenBank/DDBJ whole genome shotgun (WGS) entry which is preliminary data.</text>
</comment>
<protein>
    <submittedName>
        <fullName evidence="1">Uncharacterized protein</fullName>
    </submittedName>
</protein>
<evidence type="ECO:0000313" key="1">
    <source>
        <dbReference type="EMBL" id="EKN69313.1"/>
    </source>
</evidence>
<dbReference type="PATRIC" id="fig|1117379.3.peg.2217"/>
<dbReference type="EMBL" id="AJLS01000057">
    <property type="protein sequence ID" value="EKN69313.1"/>
    <property type="molecule type" value="Genomic_DNA"/>
</dbReference>
<evidence type="ECO:0000313" key="2">
    <source>
        <dbReference type="Proteomes" id="UP000006316"/>
    </source>
</evidence>
<organism evidence="1 2">
    <name type="scientific">Neobacillus bataviensis LMG 21833</name>
    <dbReference type="NCBI Taxonomy" id="1117379"/>
    <lineage>
        <taxon>Bacteria</taxon>
        <taxon>Bacillati</taxon>
        <taxon>Bacillota</taxon>
        <taxon>Bacilli</taxon>
        <taxon>Bacillales</taxon>
        <taxon>Bacillaceae</taxon>
        <taxon>Neobacillus</taxon>
    </lineage>
</organism>
<dbReference type="STRING" id="1117379.BABA_10636"/>
<gene>
    <name evidence="1" type="ORF">BABA_10636</name>
</gene>
<dbReference type="AlphaFoldDB" id="K6DMB3"/>
<name>K6DMB3_9BACI</name>
<dbReference type="RefSeq" id="WP_007085144.1">
    <property type="nucleotide sequence ID" value="NZ_AJLS01000057.1"/>
</dbReference>
<proteinExistence type="predicted"/>
<accession>K6DMB3</accession>
<sequence length="77" mass="8651">MKIIKINDVDYTVFTANEGIAKSQPHIIEILSGTVPEGKQLSLLKEYLEQNDIVPIKGATTYWCIDKVLKLDSSKED</sequence>
<dbReference type="Proteomes" id="UP000006316">
    <property type="component" value="Unassembled WGS sequence"/>
</dbReference>
<reference evidence="1 2" key="1">
    <citation type="journal article" date="2012" name="Front. Microbiol.">
        <title>Redundancy and modularity in membrane-associated dissimilatory nitrate reduction in Bacillus.</title>
        <authorList>
            <person name="Heylen K."/>
            <person name="Keltjens J."/>
        </authorList>
    </citation>
    <scope>NUCLEOTIDE SEQUENCE [LARGE SCALE GENOMIC DNA]</scope>
    <source>
        <strain evidence="2">LMG 21833T</strain>
    </source>
</reference>